<keyword evidence="2" id="KW-1185">Reference proteome</keyword>
<reference evidence="1" key="2">
    <citation type="submission" date="2025-09" db="UniProtKB">
        <authorList>
            <consortium name="Ensembl"/>
        </authorList>
    </citation>
    <scope>IDENTIFICATION</scope>
</reference>
<dbReference type="Proteomes" id="UP000472270">
    <property type="component" value="Unassembled WGS sequence"/>
</dbReference>
<evidence type="ECO:0000313" key="2">
    <source>
        <dbReference type="Proteomes" id="UP000472270"/>
    </source>
</evidence>
<proteinExistence type="predicted"/>
<accession>A0A673H998</accession>
<dbReference type="Ensembl" id="ENSSRHT00000023428.1">
    <property type="protein sequence ID" value="ENSSRHP00000022733.1"/>
    <property type="gene ID" value="ENSSRHG00000012041.1"/>
</dbReference>
<sequence>MDEAAEEPTLVQTLAVSAVKGRYLSLSPSFQRCSLASWIKENIKKKECCFYVEDGRYEEHLQLVHHVCLH</sequence>
<name>A0A673H998_9TELE</name>
<reference evidence="1" key="1">
    <citation type="submission" date="2025-08" db="UniProtKB">
        <authorList>
            <consortium name="Ensembl"/>
        </authorList>
    </citation>
    <scope>IDENTIFICATION</scope>
</reference>
<organism evidence="1 2">
    <name type="scientific">Sinocyclocheilus rhinocerous</name>
    <dbReference type="NCBI Taxonomy" id="307959"/>
    <lineage>
        <taxon>Eukaryota</taxon>
        <taxon>Metazoa</taxon>
        <taxon>Chordata</taxon>
        <taxon>Craniata</taxon>
        <taxon>Vertebrata</taxon>
        <taxon>Euteleostomi</taxon>
        <taxon>Actinopterygii</taxon>
        <taxon>Neopterygii</taxon>
        <taxon>Teleostei</taxon>
        <taxon>Ostariophysi</taxon>
        <taxon>Cypriniformes</taxon>
        <taxon>Cyprinidae</taxon>
        <taxon>Cyprininae</taxon>
        <taxon>Sinocyclocheilus</taxon>
    </lineage>
</organism>
<dbReference type="AlphaFoldDB" id="A0A673H998"/>
<protein>
    <submittedName>
        <fullName evidence="1">Uncharacterized protein</fullName>
    </submittedName>
</protein>
<evidence type="ECO:0000313" key="1">
    <source>
        <dbReference type="Ensembl" id="ENSSRHP00000022733.1"/>
    </source>
</evidence>